<sequence>MEEVGPPEVSLTVESVSRRYYFTSLLCESATFFRPSGLVVEGRQVSHSMALLLCGDYRGSIRMKMVISGGSPRRGGAHPPSTSPSGAAPVFTQSRCWIYILLYHKTLALGVTLS</sequence>
<reference evidence="1 2" key="1">
    <citation type="journal article" date="2019" name="Commun. Biol.">
        <title>The bagworm genome reveals a unique fibroin gene that provides high tensile strength.</title>
        <authorList>
            <person name="Kono N."/>
            <person name="Nakamura H."/>
            <person name="Ohtoshi R."/>
            <person name="Tomita M."/>
            <person name="Numata K."/>
            <person name="Arakawa K."/>
        </authorList>
    </citation>
    <scope>NUCLEOTIDE SEQUENCE [LARGE SCALE GENOMIC DNA]</scope>
</reference>
<comment type="caution">
    <text evidence="1">The sequence shown here is derived from an EMBL/GenBank/DDBJ whole genome shotgun (WGS) entry which is preliminary data.</text>
</comment>
<name>A0A4C1U5A9_EUMVA</name>
<dbReference type="Proteomes" id="UP000299102">
    <property type="component" value="Unassembled WGS sequence"/>
</dbReference>
<organism evidence="1 2">
    <name type="scientific">Eumeta variegata</name>
    <name type="common">Bagworm moth</name>
    <name type="synonym">Eumeta japonica</name>
    <dbReference type="NCBI Taxonomy" id="151549"/>
    <lineage>
        <taxon>Eukaryota</taxon>
        <taxon>Metazoa</taxon>
        <taxon>Ecdysozoa</taxon>
        <taxon>Arthropoda</taxon>
        <taxon>Hexapoda</taxon>
        <taxon>Insecta</taxon>
        <taxon>Pterygota</taxon>
        <taxon>Neoptera</taxon>
        <taxon>Endopterygota</taxon>
        <taxon>Lepidoptera</taxon>
        <taxon>Glossata</taxon>
        <taxon>Ditrysia</taxon>
        <taxon>Tineoidea</taxon>
        <taxon>Psychidae</taxon>
        <taxon>Oiketicinae</taxon>
        <taxon>Eumeta</taxon>
    </lineage>
</organism>
<dbReference type="EMBL" id="BGZK01000125">
    <property type="protein sequence ID" value="GBP21164.1"/>
    <property type="molecule type" value="Genomic_DNA"/>
</dbReference>
<gene>
    <name evidence="1" type="ORF">EVAR_11195_1</name>
</gene>
<dbReference type="AlphaFoldDB" id="A0A4C1U5A9"/>
<protein>
    <submittedName>
        <fullName evidence="1">Uncharacterized protein</fullName>
    </submittedName>
</protein>
<accession>A0A4C1U5A9</accession>
<evidence type="ECO:0000313" key="1">
    <source>
        <dbReference type="EMBL" id="GBP21164.1"/>
    </source>
</evidence>
<keyword evidence="2" id="KW-1185">Reference proteome</keyword>
<proteinExistence type="predicted"/>
<evidence type="ECO:0000313" key="2">
    <source>
        <dbReference type="Proteomes" id="UP000299102"/>
    </source>
</evidence>